<keyword evidence="3" id="KW-1185">Reference proteome</keyword>
<comment type="caution">
    <text evidence="2">The sequence shown here is derived from an EMBL/GenBank/DDBJ whole genome shotgun (WGS) entry which is preliminary data.</text>
</comment>
<accession>A0A9P6SW71</accession>
<evidence type="ECO:0000313" key="2">
    <source>
        <dbReference type="EMBL" id="KAG0007792.1"/>
    </source>
</evidence>
<gene>
    <name evidence="2" type="ORF">BGZ80_004221</name>
</gene>
<evidence type="ECO:0000256" key="1">
    <source>
        <dbReference type="SAM" id="MobiDB-lite"/>
    </source>
</evidence>
<dbReference type="EMBL" id="JAAAID010002178">
    <property type="protein sequence ID" value="KAG0007792.1"/>
    <property type="molecule type" value="Genomic_DNA"/>
</dbReference>
<name>A0A9P6SW71_9FUNG</name>
<feature type="region of interest" description="Disordered" evidence="1">
    <location>
        <begin position="125"/>
        <end position="144"/>
    </location>
</feature>
<sequence>MPAVVLKKDKDNEVEWNIESFRNTINIFGHMQQSTLPETATGPQDDAEVDCTPSYMTPRIVIDAFYEQFNERKKAARGKAVCNLIACPLIPFECVDEPEGNKTAPYSLQILLQIECCPACRPQVSSTTSSKEGEEEEDSVEDCHGEGNRTVFLQSFLAFLHSKDMPQDKGSGPVSRFIRRLQELDPLPATDRDALRTTKEYSLSFLVRSVASQLAAELKH</sequence>
<organism evidence="2 3">
    <name type="scientific">Entomortierella chlamydospora</name>
    <dbReference type="NCBI Taxonomy" id="101097"/>
    <lineage>
        <taxon>Eukaryota</taxon>
        <taxon>Fungi</taxon>
        <taxon>Fungi incertae sedis</taxon>
        <taxon>Mucoromycota</taxon>
        <taxon>Mortierellomycotina</taxon>
        <taxon>Mortierellomycetes</taxon>
        <taxon>Mortierellales</taxon>
        <taxon>Mortierellaceae</taxon>
        <taxon>Entomortierella</taxon>
    </lineage>
</organism>
<evidence type="ECO:0000313" key="3">
    <source>
        <dbReference type="Proteomes" id="UP000703661"/>
    </source>
</evidence>
<dbReference type="Proteomes" id="UP000703661">
    <property type="component" value="Unassembled WGS sequence"/>
</dbReference>
<protein>
    <submittedName>
        <fullName evidence="2">Uncharacterized protein</fullName>
    </submittedName>
</protein>
<dbReference type="AlphaFoldDB" id="A0A9P6SW71"/>
<proteinExistence type="predicted"/>
<reference evidence="2" key="1">
    <citation type="journal article" date="2020" name="Fungal Divers.">
        <title>Resolving the Mortierellaceae phylogeny through synthesis of multi-gene phylogenetics and phylogenomics.</title>
        <authorList>
            <person name="Vandepol N."/>
            <person name="Liber J."/>
            <person name="Desiro A."/>
            <person name="Na H."/>
            <person name="Kennedy M."/>
            <person name="Barry K."/>
            <person name="Grigoriev I.V."/>
            <person name="Miller A.N."/>
            <person name="O'Donnell K."/>
            <person name="Stajich J.E."/>
            <person name="Bonito G."/>
        </authorList>
    </citation>
    <scope>NUCLEOTIDE SEQUENCE</scope>
    <source>
        <strain evidence="2">NRRL 2769</strain>
    </source>
</reference>